<feature type="non-terminal residue" evidence="1">
    <location>
        <position position="16"/>
    </location>
</feature>
<gene>
    <name evidence="1" type="ORF">CVT25_001366</name>
</gene>
<reference evidence="1 2" key="1">
    <citation type="journal article" date="2018" name="Evol. Lett.">
        <title>Horizontal gene cluster transfer increased hallucinogenic mushroom diversity.</title>
        <authorList>
            <person name="Reynolds H.T."/>
            <person name="Vijayakumar V."/>
            <person name="Gluck-Thaler E."/>
            <person name="Korotkin H.B."/>
            <person name="Matheny P.B."/>
            <person name="Slot J.C."/>
        </authorList>
    </citation>
    <scope>NUCLEOTIDE SEQUENCE [LARGE SCALE GENOMIC DNA]</scope>
    <source>
        <strain evidence="1 2">2631</strain>
    </source>
</reference>
<keyword evidence="2" id="KW-1185">Reference proteome</keyword>
<sequence>MCLLMQEQVKSRSRRR</sequence>
<dbReference type="AlphaFoldDB" id="A0A409WD25"/>
<dbReference type="Proteomes" id="UP000283269">
    <property type="component" value="Unassembled WGS sequence"/>
</dbReference>
<proteinExistence type="predicted"/>
<accession>A0A409WD25</accession>
<comment type="caution">
    <text evidence="1">The sequence shown here is derived from an EMBL/GenBank/DDBJ whole genome shotgun (WGS) entry which is preliminary data.</text>
</comment>
<evidence type="ECO:0000313" key="2">
    <source>
        <dbReference type="Proteomes" id="UP000283269"/>
    </source>
</evidence>
<dbReference type="EMBL" id="NHYD01003513">
    <property type="protein sequence ID" value="PPQ76408.1"/>
    <property type="molecule type" value="Genomic_DNA"/>
</dbReference>
<organism evidence="1 2">
    <name type="scientific">Psilocybe cyanescens</name>
    <dbReference type="NCBI Taxonomy" id="93625"/>
    <lineage>
        <taxon>Eukaryota</taxon>
        <taxon>Fungi</taxon>
        <taxon>Dikarya</taxon>
        <taxon>Basidiomycota</taxon>
        <taxon>Agaricomycotina</taxon>
        <taxon>Agaricomycetes</taxon>
        <taxon>Agaricomycetidae</taxon>
        <taxon>Agaricales</taxon>
        <taxon>Agaricineae</taxon>
        <taxon>Strophariaceae</taxon>
        <taxon>Psilocybe</taxon>
    </lineage>
</organism>
<name>A0A409WD25_PSICY</name>
<protein>
    <submittedName>
        <fullName evidence="1">Uncharacterized protein</fullName>
    </submittedName>
</protein>
<evidence type="ECO:0000313" key="1">
    <source>
        <dbReference type="EMBL" id="PPQ76408.1"/>
    </source>
</evidence>
<dbReference type="InParanoid" id="A0A409WD25"/>